<reference evidence="1 2" key="1">
    <citation type="journal article" date="2021" name="Hortic Res">
        <title>High-quality reference genome and annotation aids understanding of berry development for evergreen blueberry (Vaccinium darrowii).</title>
        <authorList>
            <person name="Yu J."/>
            <person name="Hulse-Kemp A.M."/>
            <person name="Babiker E."/>
            <person name="Staton M."/>
        </authorList>
    </citation>
    <scope>NUCLEOTIDE SEQUENCE [LARGE SCALE GENOMIC DNA]</scope>
    <source>
        <strain evidence="2">cv. NJ 8807/NJ 8810</strain>
        <tissue evidence="1">Young leaf</tissue>
    </source>
</reference>
<proteinExistence type="predicted"/>
<accession>A0ACB7YT79</accession>
<keyword evidence="2" id="KW-1185">Reference proteome</keyword>
<sequence>MSALDRWEFEQGKMGQPVRLAVNVANGVDSSHENSISRNGTKVSDTVPFSDSTLAGASSTGWSFSKIENAIDNEVLCGRPPVDDRLEEDQIGLVHWAQDCIKKGKLDSIIDPSLSGQISPRCLKSFVVLANNCLHTNPKSRPTMAEVLGSLELALASQQRGRKEGIITKAFQIMTDRWLRERERESVRRLRKRESMSSSRGRSRRTITEDLESLDIESVSQQGGRTKGIITTAFQIKMDRWLRERDGISTSSGQSRPTMAEGLGRLEVPLVSQLMGRKEGIISTAFQIMMDQWLRDRKGISSSSGQSFDSPPESDSNRATQSNCHFSLAEIRVATNDFNRSLLLPNSNRVYKGVLQIDGKARIVVIKRTKKVEGVVVGSQAKTLPLHPHVVSLIGICREGHELILVYDYTANGSL</sequence>
<evidence type="ECO:0000313" key="2">
    <source>
        <dbReference type="Proteomes" id="UP000828048"/>
    </source>
</evidence>
<evidence type="ECO:0000313" key="1">
    <source>
        <dbReference type="EMBL" id="KAH7856790.1"/>
    </source>
</evidence>
<gene>
    <name evidence="1" type="ORF">Vadar_005607</name>
</gene>
<dbReference type="Proteomes" id="UP000828048">
    <property type="component" value="Chromosome 3"/>
</dbReference>
<comment type="caution">
    <text evidence="1">The sequence shown here is derived from an EMBL/GenBank/DDBJ whole genome shotgun (WGS) entry which is preliminary data.</text>
</comment>
<name>A0ACB7YT79_9ERIC</name>
<organism evidence="1 2">
    <name type="scientific">Vaccinium darrowii</name>
    <dbReference type="NCBI Taxonomy" id="229202"/>
    <lineage>
        <taxon>Eukaryota</taxon>
        <taxon>Viridiplantae</taxon>
        <taxon>Streptophyta</taxon>
        <taxon>Embryophyta</taxon>
        <taxon>Tracheophyta</taxon>
        <taxon>Spermatophyta</taxon>
        <taxon>Magnoliopsida</taxon>
        <taxon>eudicotyledons</taxon>
        <taxon>Gunneridae</taxon>
        <taxon>Pentapetalae</taxon>
        <taxon>asterids</taxon>
        <taxon>Ericales</taxon>
        <taxon>Ericaceae</taxon>
        <taxon>Vaccinioideae</taxon>
        <taxon>Vaccinieae</taxon>
        <taxon>Vaccinium</taxon>
    </lineage>
</organism>
<protein>
    <submittedName>
        <fullName evidence="1">Uncharacterized protein</fullName>
    </submittedName>
</protein>
<dbReference type="EMBL" id="CM037153">
    <property type="protein sequence ID" value="KAH7856790.1"/>
    <property type="molecule type" value="Genomic_DNA"/>
</dbReference>